<sequence length="164" mass="18053">MLDNHCISFLIVENTQLQGSIPVELFSLPLLESVVLKNNQLDGTLDIGSSNESKLLHNNPICENLEEKSCSPPQVPSSLPSTPTNSCETCSSPPIIGTLYTQLMSVTFQAVSGSNYLEQQVVVFSSVNGRLNRTNFSLIISQLNNIKFCHSGTNFWTILLQLQH</sequence>
<keyword evidence="2" id="KW-1185">Reference proteome</keyword>
<accession>A0ACC0XLN0</accession>
<dbReference type="EMBL" id="CM047746">
    <property type="protein sequence ID" value="KAJ0020130.1"/>
    <property type="molecule type" value="Genomic_DNA"/>
</dbReference>
<proteinExistence type="predicted"/>
<protein>
    <submittedName>
        <fullName evidence="1">Uncharacterized protein</fullName>
    </submittedName>
</protein>
<comment type="caution">
    <text evidence="1">The sequence shown here is derived from an EMBL/GenBank/DDBJ whole genome shotgun (WGS) entry which is preliminary data.</text>
</comment>
<reference evidence="2" key="1">
    <citation type="journal article" date="2023" name="G3 (Bethesda)">
        <title>Genome assembly and association tests identify interacting loci associated with vigor, precocity, and sex in interspecific pistachio rootstocks.</title>
        <authorList>
            <person name="Palmer W."/>
            <person name="Jacygrad E."/>
            <person name="Sagayaradj S."/>
            <person name="Cavanaugh K."/>
            <person name="Han R."/>
            <person name="Bertier L."/>
            <person name="Beede B."/>
            <person name="Kafkas S."/>
            <person name="Golino D."/>
            <person name="Preece J."/>
            <person name="Michelmore R."/>
        </authorList>
    </citation>
    <scope>NUCLEOTIDE SEQUENCE [LARGE SCALE GENOMIC DNA]</scope>
</reference>
<organism evidence="1 2">
    <name type="scientific">Pistacia integerrima</name>
    <dbReference type="NCBI Taxonomy" id="434235"/>
    <lineage>
        <taxon>Eukaryota</taxon>
        <taxon>Viridiplantae</taxon>
        <taxon>Streptophyta</taxon>
        <taxon>Embryophyta</taxon>
        <taxon>Tracheophyta</taxon>
        <taxon>Spermatophyta</taxon>
        <taxon>Magnoliopsida</taxon>
        <taxon>eudicotyledons</taxon>
        <taxon>Gunneridae</taxon>
        <taxon>Pentapetalae</taxon>
        <taxon>rosids</taxon>
        <taxon>malvids</taxon>
        <taxon>Sapindales</taxon>
        <taxon>Anacardiaceae</taxon>
        <taxon>Pistacia</taxon>
    </lineage>
</organism>
<name>A0ACC0XLN0_9ROSI</name>
<evidence type="ECO:0000313" key="1">
    <source>
        <dbReference type="EMBL" id="KAJ0020130.1"/>
    </source>
</evidence>
<gene>
    <name evidence="1" type="ORF">Pint_30822</name>
</gene>
<dbReference type="Proteomes" id="UP001163603">
    <property type="component" value="Chromosome 11"/>
</dbReference>
<evidence type="ECO:0000313" key="2">
    <source>
        <dbReference type="Proteomes" id="UP001163603"/>
    </source>
</evidence>